<evidence type="ECO:0000313" key="6">
    <source>
        <dbReference type="Proteomes" id="UP000613582"/>
    </source>
</evidence>
<dbReference type="AlphaFoldDB" id="A0A8J2Y677"/>
<gene>
    <name evidence="5" type="ORF">GCM10011342_05310</name>
</gene>
<feature type="domain" description="Nudix hydrolase" evidence="4">
    <location>
        <begin position="6"/>
        <end position="134"/>
    </location>
</feature>
<dbReference type="InterPro" id="IPR000086">
    <property type="entry name" value="NUDIX_hydrolase_dom"/>
</dbReference>
<dbReference type="InterPro" id="IPR020084">
    <property type="entry name" value="NUDIX_hydrolase_CS"/>
</dbReference>
<comment type="similarity">
    <text evidence="3">Belongs to the Nudix hydrolase family.</text>
</comment>
<evidence type="ECO:0000256" key="1">
    <source>
        <dbReference type="ARBA" id="ARBA00001946"/>
    </source>
</evidence>
<evidence type="ECO:0000313" key="5">
    <source>
        <dbReference type="EMBL" id="GGC99271.1"/>
    </source>
</evidence>
<evidence type="ECO:0000256" key="3">
    <source>
        <dbReference type="RuleBase" id="RU003476"/>
    </source>
</evidence>
<dbReference type="InterPro" id="IPR020476">
    <property type="entry name" value="Nudix_hydrolase"/>
</dbReference>
<evidence type="ECO:0000256" key="2">
    <source>
        <dbReference type="ARBA" id="ARBA00022801"/>
    </source>
</evidence>
<dbReference type="EMBL" id="BMGH01000001">
    <property type="protein sequence ID" value="GGC99271.1"/>
    <property type="molecule type" value="Genomic_DNA"/>
</dbReference>
<organism evidence="5 6">
    <name type="scientific">Aquisalinus flavus</name>
    <dbReference type="NCBI Taxonomy" id="1526572"/>
    <lineage>
        <taxon>Bacteria</taxon>
        <taxon>Pseudomonadati</taxon>
        <taxon>Pseudomonadota</taxon>
        <taxon>Alphaproteobacteria</taxon>
        <taxon>Parvularculales</taxon>
        <taxon>Parvularculaceae</taxon>
        <taxon>Aquisalinus</taxon>
    </lineage>
</organism>
<comment type="cofactor">
    <cofactor evidence="1">
        <name>Mg(2+)</name>
        <dbReference type="ChEBI" id="CHEBI:18420"/>
    </cofactor>
</comment>
<dbReference type="Proteomes" id="UP000613582">
    <property type="component" value="Unassembled WGS sequence"/>
</dbReference>
<dbReference type="CDD" id="cd04673">
    <property type="entry name" value="NUDIX_ADPRase"/>
    <property type="match status" value="1"/>
</dbReference>
<reference evidence="5" key="1">
    <citation type="journal article" date="2014" name="Int. J. Syst. Evol. Microbiol.">
        <title>Complete genome sequence of Corynebacterium casei LMG S-19264T (=DSM 44701T), isolated from a smear-ripened cheese.</title>
        <authorList>
            <consortium name="US DOE Joint Genome Institute (JGI-PGF)"/>
            <person name="Walter F."/>
            <person name="Albersmeier A."/>
            <person name="Kalinowski J."/>
            <person name="Ruckert C."/>
        </authorList>
    </citation>
    <scope>NUCLEOTIDE SEQUENCE</scope>
    <source>
        <strain evidence="5">CGMCC 1.12921</strain>
    </source>
</reference>
<dbReference type="PANTHER" id="PTHR43736">
    <property type="entry name" value="ADP-RIBOSE PYROPHOSPHATASE"/>
    <property type="match status" value="1"/>
</dbReference>
<dbReference type="InterPro" id="IPR015797">
    <property type="entry name" value="NUDIX_hydrolase-like_dom_sf"/>
</dbReference>
<keyword evidence="2 3" id="KW-0378">Hydrolase</keyword>
<dbReference type="GO" id="GO:0016787">
    <property type="term" value="F:hydrolase activity"/>
    <property type="evidence" value="ECO:0007669"/>
    <property type="project" value="UniProtKB-KW"/>
</dbReference>
<dbReference type="Gene3D" id="3.90.79.10">
    <property type="entry name" value="Nucleoside Triphosphate Pyrophosphohydrolase"/>
    <property type="match status" value="1"/>
</dbReference>
<keyword evidence="6" id="KW-1185">Reference proteome</keyword>
<dbReference type="PROSITE" id="PS51462">
    <property type="entry name" value="NUDIX"/>
    <property type="match status" value="1"/>
</dbReference>
<dbReference type="PROSITE" id="PS00893">
    <property type="entry name" value="NUDIX_BOX"/>
    <property type="match status" value="1"/>
</dbReference>
<dbReference type="SUPFAM" id="SSF55811">
    <property type="entry name" value="Nudix"/>
    <property type="match status" value="1"/>
</dbReference>
<dbReference type="Pfam" id="PF00293">
    <property type="entry name" value="NUDIX"/>
    <property type="match status" value="1"/>
</dbReference>
<accession>A0A8J2Y677</accession>
<proteinExistence type="inferred from homology"/>
<protein>
    <submittedName>
        <fullName evidence="5">DNA mismatch repair protein MutT</fullName>
    </submittedName>
</protein>
<dbReference type="RefSeq" id="WP_188159741.1">
    <property type="nucleotide sequence ID" value="NZ_BMGH01000001.1"/>
</dbReference>
<dbReference type="PANTHER" id="PTHR43736:SF1">
    <property type="entry name" value="DIHYDRONEOPTERIN TRIPHOSPHATE DIPHOSPHATASE"/>
    <property type="match status" value="1"/>
</dbReference>
<evidence type="ECO:0000259" key="4">
    <source>
        <dbReference type="PROSITE" id="PS51462"/>
    </source>
</evidence>
<name>A0A8J2Y677_9PROT</name>
<sequence length="142" mass="15620">MSENRPIIAAVGAVVFKGSDVLVVRRGRPPLQGHWSIPGGKLDYGEPLADAVAREVREETGCEIRVIGLIDVFEARPQRIGEAHYLLIDYVAEWVSGDPLPADDADEAEFVPFAEALSRLAWDQTRTALQKAKLALKKARET</sequence>
<comment type="caution">
    <text evidence="5">The sequence shown here is derived from an EMBL/GenBank/DDBJ whole genome shotgun (WGS) entry which is preliminary data.</text>
</comment>
<dbReference type="PRINTS" id="PR00502">
    <property type="entry name" value="NUDIXFAMILY"/>
</dbReference>
<reference evidence="5" key="2">
    <citation type="submission" date="2020-09" db="EMBL/GenBank/DDBJ databases">
        <authorList>
            <person name="Sun Q."/>
            <person name="Zhou Y."/>
        </authorList>
    </citation>
    <scope>NUCLEOTIDE SEQUENCE</scope>
    <source>
        <strain evidence="5">CGMCC 1.12921</strain>
    </source>
</reference>